<dbReference type="InterPro" id="IPR016181">
    <property type="entry name" value="Acyl_CoA_acyltransferase"/>
</dbReference>
<feature type="domain" description="N-acetyltransferase" evidence="4">
    <location>
        <begin position="726"/>
        <end position="880"/>
    </location>
</feature>
<dbReference type="PANTHER" id="PTHR42793">
    <property type="entry name" value="COA BINDING DOMAIN CONTAINING PROTEIN"/>
    <property type="match status" value="1"/>
</dbReference>
<accession>A0A5B0WY48</accession>
<keyword evidence="5" id="KW-0436">Ligase</keyword>
<dbReference type="Pfam" id="PF13607">
    <property type="entry name" value="Succ_CoA_lig"/>
    <property type="match status" value="1"/>
</dbReference>
<dbReference type="SUPFAM" id="SSF52210">
    <property type="entry name" value="Succinyl-CoA synthetase domains"/>
    <property type="match status" value="2"/>
</dbReference>
<dbReference type="FunFam" id="3.30.1490.20:FF:000020">
    <property type="entry name" value="Protein lysine acetyltransferase"/>
    <property type="match status" value="1"/>
</dbReference>
<comment type="caution">
    <text evidence="5">The sequence shown here is derived from an EMBL/GenBank/DDBJ whole genome shotgun (WGS) entry which is preliminary data.</text>
</comment>
<evidence type="ECO:0000256" key="1">
    <source>
        <dbReference type="ARBA" id="ARBA00060888"/>
    </source>
</evidence>
<reference evidence="5 8" key="2">
    <citation type="submission" date="2019-09" db="EMBL/GenBank/DDBJ databases">
        <title>Whole genome sequence of Photorhabdus heterorhabditis strain ETL (Enterobacteriales: Enterobacteriaceae) a bacterial symbiont of Heterorhabditis zealandica strain ETL (Rhabditida: Heterorhabditidae).</title>
        <authorList>
            <person name="Lulamba T.E."/>
            <person name="Serepa-Dlamini M.H."/>
        </authorList>
    </citation>
    <scope>NUCLEOTIDE SEQUENCE [LARGE SCALE GENOMIC DNA]</scope>
    <source>
        <strain evidence="5 8">ETL</strain>
    </source>
</reference>
<dbReference type="InterPro" id="IPR036291">
    <property type="entry name" value="NAD(P)-bd_dom_sf"/>
</dbReference>
<keyword evidence="5" id="KW-0808">Transferase</keyword>
<dbReference type="STRING" id="880156.AM629_04830"/>
<evidence type="ECO:0000313" key="8">
    <source>
        <dbReference type="Proteomes" id="UP000322184"/>
    </source>
</evidence>
<dbReference type="AlphaFoldDB" id="A0A5B0WY48"/>
<dbReference type="Pfam" id="PF13380">
    <property type="entry name" value="CoA_binding_2"/>
    <property type="match status" value="1"/>
</dbReference>
<sequence length="880" mass="97825">MSQRGLEALLRPKSIAVIGASEKPERAGSVMMRNLLAGGFAGPILPITPNKSSVQGVLAYPSIDKLPITPDLAVICTHHSRNLQCLEQLGKRGCKTVIILSSPKSQFAELRQCCQRYSIRLLGPNSLGLLAPWQGLNASFSPVPIHKGKLAFISQSAAVSNTILDWAQHRGVGFSYFIALGDSVDIDIDHLLDFLARDNKTSAILLYLEHIHDARRFLSASRSASRNKPILVVKSGRTKRAQKLLGEQQNLDAAYDAAIQRAGLLRVQDTHEMFSAVETLSYMSPLRGERLFIVSNGAAPAAMALDELFRRNGKLATLGEETTKALKTQLPETIALHNPLDLRDDSTVERYITALKPLLDSHDHDALLLIHSPSAIAPGVHTATKVIETIRQHPRGKWLTIFTNWCGEYSSQEARRLFSEAGIPTYRTPEGAVTAFMHMVEYRRNQKQLTETPTLPANITANTARAHQCIQQALEQRNFRLDTHEVQPILEAYGLNTLPTWIAHDSNEAVSIAQQIGYPVALKLRSPDIPHKSEVQGVMLYLRNADEVRASAQAIIERVNQNFPQARVQGLLVQSMANRAGAQELRIAVEQDEVFGPLIMLGEGGVEWLQETQAAVALPPLNMALARYLVIQAIKSRKIKLKGSLQPLDVLALSRLLVQVSNLLLDCPQIIRLDIHPLLASGDEFTLLDVSMELSSIEGDPRTRLAIRPYPSELEETIKLKSGAECLLRPILPEDEPLLKDFIGQVTREDLYYRYFSEISEFTHDDLANMTQIDYDREMAFVAVHHPKTNPEIIGVTRAIADPDNVEAEFAVLVRSDLKGITLGHQLMTKLINYTREHGIRRLNAITMPENRTMIKLAKKLGFTIDIQFEDGIVNLTLEL</sequence>
<dbReference type="InterPro" id="IPR011761">
    <property type="entry name" value="ATP-grasp"/>
</dbReference>
<dbReference type="Gene3D" id="3.30.470.20">
    <property type="entry name" value="ATP-grasp fold, B domain"/>
    <property type="match status" value="1"/>
</dbReference>
<dbReference type="Gene3D" id="3.40.50.720">
    <property type="entry name" value="NAD(P)-binding Rossmann-like Domain"/>
    <property type="match status" value="1"/>
</dbReference>
<dbReference type="EMBL" id="LJCS01000008">
    <property type="protein sequence ID" value="KOY63058.1"/>
    <property type="molecule type" value="Genomic_DNA"/>
</dbReference>
<dbReference type="SMART" id="SM00881">
    <property type="entry name" value="CoA_binding"/>
    <property type="match status" value="1"/>
</dbReference>
<dbReference type="Gene3D" id="3.30.1490.20">
    <property type="entry name" value="ATP-grasp fold, A domain"/>
    <property type="match status" value="1"/>
</dbReference>
<dbReference type="SUPFAM" id="SSF55729">
    <property type="entry name" value="Acyl-CoA N-acyltransferases (Nat)"/>
    <property type="match status" value="1"/>
</dbReference>
<evidence type="ECO:0000256" key="2">
    <source>
        <dbReference type="PROSITE-ProRule" id="PRU00409"/>
    </source>
</evidence>
<evidence type="ECO:0000259" key="4">
    <source>
        <dbReference type="PROSITE" id="PS51186"/>
    </source>
</evidence>
<dbReference type="Pfam" id="PF00583">
    <property type="entry name" value="Acetyltransf_1"/>
    <property type="match status" value="1"/>
</dbReference>
<dbReference type="GO" id="GO:0016747">
    <property type="term" value="F:acyltransferase activity, transferring groups other than amino-acyl groups"/>
    <property type="evidence" value="ECO:0007669"/>
    <property type="project" value="InterPro"/>
</dbReference>
<dbReference type="SUPFAM" id="SSF51735">
    <property type="entry name" value="NAD(P)-binding Rossmann-fold domains"/>
    <property type="match status" value="1"/>
</dbReference>
<keyword evidence="2" id="KW-0547">Nucleotide-binding</keyword>
<dbReference type="PROSITE" id="PS51186">
    <property type="entry name" value="GNAT"/>
    <property type="match status" value="1"/>
</dbReference>
<comment type="similarity">
    <text evidence="1">In the N-terminal section; belongs to the acetate CoA ligase alpha subunit family.</text>
</comment>
<feature type="domain" description="ATP-grasp" evidence="3">
    <location>
        <begin position="487"/>
        <end position="523"/>
    </location>
</feature>
<dbReference type="Gene3D" id="3.40.50.261">
    <property type="entry name" value="Succinyl-CoA synthetase domains"/>
    <property type="match status" value="2"/>
</dbReference>
<name>A0A5B0WY48_9GAMM</name>
<protein>
    <submittedName>
        <fullName evidence="5">Bifunctional acetate--CoA ligase family protein/GNAT family N-acetyltransferase</fullName>
    </submittedName>
    <submittedName>
        <fullName evidence="6">Protein acetyltransferase</fullName>
    </submittedName>
</protein>
<keyword evidence="7" id="KW-1185">Reference proteome</keyword>
<reference evidence="6 7" key="1">
    <citation type="submission" date="2015-09" db="EMBL/GenBank/DDBJ databases">
        <title>Draft genome sequence and assembly of Photorhabdus sp. VMG, a bacterial symbiont associated with Heterorhabditis zealandica.</title>
        <authorList>
            <person name="Naidoo S."/>
            <person name="Featherston J."/>
            <person name="Mothupi B."/>
            <person name="Gray V.M."/>
        </authorList>
    </citation>
    <scope>NUCLEOTIDE SEQUENCE [LARGE SCALE GENOMIC DNA]</scope>
    <source>
        <strain evidence="6 7">VMG</strain>
    </source>
</reference>
<gene>
    <name evidence="6" type="ORF">AM629_04830</name>
    <name evidence="5" type="ORF">F0L16_09290</name>
</gene>
<dbReference type="InterPro" id="IPR000182">
    <property type="entry name" value="GNAT_dom"/>
</dbReference>
<dbReference type="GO" id="GO:0016874">
    <property type="term" value="F:ligase activity"/>
    <property type="evidence" value="ECO:0007669"/>
    <property type="project" value="UniProtKB-KW"/>
</dbReference>
<dbReference type="InterPro" id="IPR003781">
    <property type="entry name" value="CoA-bd"/>
</dbReference>
<dbReference type="GO" id="GO:0046872">
    <property type="term" value="F:metal ion binding"/>
    <property type="evidence" value="ECO:0007669"/>
    <property type="project" value="InterPro"/>
</dbReference>
<dbReference type="InterPro" id="IPR032875">
    <property type="entry name" value="Succ_CoA_lig_flav_dom"/>
</dbReference>
<proteinExistence type="inferred from homology"/>
<dbReference type="PANTHER" id="PTHR42793:SF1">
    <property type="entry name" value="PEPTIDYL-LYSINE N-ACETYLTRANSFERASE PATZ"/>
    <property type="match status" value="1"/>
</dbReference>
<dbReference type="EMBL" id="VTUW01000013">
    <property type="protein sequence ID" value="KAA1190729.1"/>
    <property type="molecule type" value="Genomic_DNA"/>
</dbReference>
<dbReference type="Gene3D" id="3.40.630.30">
    <property type="match status" value="1"/>
</dbReference>
<evidence type="ECO:0000259" key="3">
    <source>
        <dbReference type="PROSITE" id="PS50975"/>
    </source>
</evidence>
<dbReference type="Pfam" id="PF13549">
    <property type="entry name" value="ATP-grasp_5"/>
    <property type="match status" value="1"/>
</dbReference>
<dbReference type="InterPro" id="IPR016102">
    <property type="entry name" value="Succinyl-CoA_synth-like"/>
</dbReference>
<dbReference type="OrthoDB" id="9807426at2"/>
<evidence type="ECO:0000313" key="6">
    <source>
        <dbReference type="EMBL" id="KOY63058.1"/>
    </source>
</evidence>
<dbReference type="SUPFAM" id="SSF56059">
    <property type="entry name" value="Glutathione synthetase ATP-binding domain-like"/>
    <property type="match status" value="1"/>
</dbReference>
<dbReference type="RefSeq" id="WP_054476651.1">
    <property type="nucleotide sequence ID" value="NZ_CAWMRL010000008.1"/>
</dbReference>
<dbReference type="Proteomes" id="UP000322184">
    <property type="component" value="Unassembled WGS sequence"/>
</dbReference>
<dbReference type="GO" id="GO:0005524">
    <property type="term" value="F:ATP binding"/>
    <property type="evidence" value="ECO:0007669"/>
    <property type="project" value="UniProtKB-UniRule"/>
</dbReference>
<organism evidence="5 8">
    <name type="scientific">Photorhabdus heterorhabditis</name>
    <dbReference type="NCBI Taxonomy" id="880156"/>
    <lineage>
        <taxon>Bacteria</taxon>
        <taxon>Pseudomonadati</taxon>
        <taxon>Pseudomonadota</taxon>
        <taxon>Gammaproteobacteria</taxon>
        <taxon>Enterobacterales</taxon>
        <taxon>Morganellaceae</taxon>
        <taxon>Photorhabdus</taxon>
    </lineage>
</organism>
<keyword evidence="2" id="KW-0067">ATP-binding</keyword>
<evidence type="ECO:0000313" key="5">
    <source>
        <dbReference type="EMBL" id="KAA1190729.1"/>
    </source>
</evidence>
<evidence type="ECO:0000313" key="7">
    <source>
        <dbReference type="Proteomes" id="UP000037727"/>
    </source>
</evidence>
<dbReference type="Proteomes" id="UP000037727">
    <property type="component" value="Unassembled WGS sequence"/>
</dbReference>
<dbReference type="PROSITE" id="PS50975">
    <property type="entry name" value="ATP_GRASP"/>
    <property type="match status" value="1"/>
</dbReference>
<dbReference type="InterPro" id="IPR013815">
    <property type="entry name" value="ATP_grasp_subdomain_1"/>
</dbReference>